<reference evidence="2" key="1">
    <citation type="submission" date="2022-07" db="EMBL/GenBank/DDBJ databases">
        <title>Complete Genome Sequence of the Radioresistant Bacterium Deinococcus aetherius ST0316, Isolated from the Air Dust collected in Lower Stratosphere above Japan.</title>
        <authorList>
            <person name="Satoh K."/>
            <person name="Hagiwara K."/>
            <person name="Katsumata K."/>
            <person name="Kubo A."/>
            <person name="Yokobori S."/>
            <person name="Yamagishi A."/>
            <person name="Oono Y."/>
            <person name="Narumi I."/>
        </authorList>
    </citation>
    <scope>NUCLEOTIDE SEQUENCE</scope>
    <source>
        <strain evidence="2">ST0316</strain>
        <plasmid evidence="2">pDAETH-1</plasmid>
    </source>
</reference>
<gene>
    <name evidence="2" type="ORF">DAETH_35470</name>
</gene>
<dbReference type="PANTHER" id="PTHR46438">
    <property type="entry name" value="ALPHA/BETA-HYDROLASES SUPERFAMILY PROTEIN"/>
    <property type="match status" value="1"/>
</dbReference>
<dbReference type="SUPFAM" id="SSF53474">
    <property type="entry name" value="alpha/beta-Hydrolases"/>
    <property type="match status" value="1"/>
</dbReference>
<name>A0ABM8AID8_9DEIO</name>
<organism evidence="2 3">
    <name type="scientific">Deinococcus aetherius</name>
    <dbReference type="NCBI Taxonomy" id="200252"/>
    <lineage>
        <taxon>Bacteria</taxon>
        <taxon>Thermotogati</taxon>
        <taxon>Deinococcota</taxon>
        <taxon>Deinococci</taxon>
        <taxon>Deinococcales</taxon>
        <taxon>Deinococcaceae</taxon>
        <taxon>Deinococcus</taxon>
    </lineage>
</organism>
<accession>A0ABM8AID8</accession>
<evidence type="ECO:0000313" key="2">
    <source>
        <dbReference type="EMBL" id="BDP43578.1"/>
    </source>
</evidence>
<dbReference type="PANTHER" id="PTHR46438:SF2">
    <property type="entry name" value="ALPHA_BETA-HYDROLASES SUPERFAMILY PROTEIN"/>
    <property type="match status" value="1"/>
</dbReference>
<dbReference type="RefSeq" id="WP_264778054.1">
    <property type="nucleotide sequence ID" value="NZ_AP026561.1"/>
</dbReference>
<dbReference type="EMBL" id="AP026561">
    <property type="protein sequence ID" value="BDP43578.1"/>
    <property type="molecule type" value="Genomic_DNA"/>
</dbReference>
<feature type="domain" description="AB hydrolase-1" evidence="1">
    <location>
        <begin position="73"/>
        <end position="324"/>
    </location>
</feature>
<dbReference type="PRINTS" id="PR00111">
    <property type="entry name" value="ABHYDROLASE"/>
</dbReference>
<sequence>MTPSRPSGLRPTPGRAAWVFGLPLVAGLGWTLFSRLRVPHDLTPPPALDAERRTLNGRAGPVNVYVAGSGAPLLLIHSVNAAASAYEVRPLFEQYRTSRRVYALDLPGFGFSDRSDRDYTPRLMTDAVHDVLDEIALESGESVDALAVSLGGEFLARAAAERPDRFRSVALVTTTGFGRNEQFYGGLGSTRGRPGIKRAYENPLWAQPFYDLLASAPSLRFFLAQTFGSYAAVDEGLLRYDYPTSHVPGARHAPFAFIGGLLFGADIDRVYEALTVPVWLAYGTRDRFTDFGDLSNVERRPNWSLTPFDTGALVYFEEPARFTAAYDAFLAGAGAG</sequence>
<dbReference type="InterPro" id="IPR000073">
    <property type="entry name" value="AB_hydrolase_1"/>
</dbReference>
<keyword evidence="3" id="KW-1185">Reference proteome</keyword>
<proteinExistence type="predicted"/>
<evidence type="ECO:0000259" key="1">
    <source>
        <dbReference type="Pfam" id="PF12697"/>
    </source>
</evidence>
<dbReference type="Proteomes" id="UP001064971">
    <property type="component" value="Plasmid pDAETH-1"/>
</dbReference>
<dbReference type="Pfam" id="PF12697">
    <property type="entry name" value="Abhydrolase_6"/>
    <property type="match status" value="1"/>
</dbReference>
<keyword evidence="2" id="KW-0614">Plasmid</keyword>
<dbReference type="InterPro" id="IPR029058">
    <property type="entry name" value="AB_hydrolase_fold"/>
</dbReference>
<protein>
    <recommendedName>
        <fullName evidence="1">AB hydrolase-1 domain-containing protein</fullName>
    </recommendedName>
</protein>
<evidence type="ECO:0000313" key="3">
    <source>
        <dbReference type="Proteomes" id="UP001064971"/>
    </source>
</evidence>
<dbReference type="Gene3D" id="3.40.50.1820">
    <property type="entry name" value="alpha/beta hydrolase"/>
    <property type="match status" value="1"/>
</dbReference>
<geneLocation type="plasmid" evidence="2 3">
    <name>pDAETH-1</name>
</geneLocation>